<dbReference type="NCBIfam" id="NF002528">
    <property type="entry name" value="PRK01966.1-4"/>
    <property type="match status" value="1"/>
</dbReference>
<dbReference type="GO" id="GO:0071555">
    <property type="term" value="P:cell wall organization"/>
    <property type="evidence" value="ECO:0007669"/>
    <property type="project" value="UniProtKB-KW"/>
</dbReference>
<dbReference type="SUPFAM" id="SSF52440">
    <property type="entry name" value="PreATP-grasp domain"/>
    <property type="match status" value="1"/>
</dbReference>
<dbReference type="PANTHER" id="PTHR23132">
    <property type="entry name" value="D-ALANINE--D-ALANINE LIGASE"/>
    <property type="match status" value="1"/>
</dbReference>
<evidence type="ECO:0000256" key="6">
    <source>
        <dbReference type="ARBA" id="ARBA00012216"/>
    </source>
</evidence>
<dbReference type="InterPro" id="IPR011095">
    <property type="entry name" value="Dala_Dala_lig_C"/>
</dbReference>
<feature type="active site" evidence="23">
    <location>
        <position position="188"/>
    </location>
</feature>
<feature type="binding site" evidence="25">
    <location>
        <position position="312"/>
    </location>
    <ligand>
        <name>Mg(2+)</name>
        <dbReference type="ChEBI" id="CHEBI:18420"/>
        <label>2</label>
    </ligand>
</feature>
<dbReference type="PROSITE" id="PS00843">
    <property type="entry name" value="DALA_DALA_LIGASE_1"/>
    <property type="match status" value="1"/>
</dbReference>
<sequence>MSKKKVAILYGGKSAEYDVSIQTAFSIINAIDKEKYEIMPIHISHEGQWIEGTAIKDKLEHKSQLLLSEKTGNEMAAGKWLTPAAVNPVQSKPDIIFPLLHGPNGEDGTVQGLMELLGIAYVGSGVLGSASGMDKVIMKDLFKAHQLNQPKYLSVTKYEWEHRQSDIFEKIKAAIGCPCFIKPANLGSSIGISQCLEEKAIIKAVNEAFCFDDKVIIEEKIIGREIEIGVLGNDALAASVPGEIKTGGEFYDYQSKYQDGNSTLLISAYLTEEIRTEVEQTAFKAFKILNCKGLARADFFIRDSDRKVIINEINTMPGFTPYSMFPLLWEHSGLSYADLIDRLINLGIERHEERQNIRYRIE</sequence>
<dbReference type="NCBIfam" id="NF002378">
    <property type="entry name" value="PRK01372.1"/>
    <property type="match status" value="1"/>
</dbReference>
<keyword evidence="7 22" id="KW-0963">Cytoplasm</keyword>
<evidence type="ECO:0000256" key="1">
    <source>
        <dbReference type="ARBA" id="ARBA00001936"/>
    </source>
</evidence>
<evidence type="ECO:0000256" key="25">
    <source>
        <dbReference type="PIRSR" id="PIRSR039102-3"/>
    </source>
</evidence>
<dbReference type="NCBIfam" id="TIGR01205">
    <property type="entry name" value="D_ala_D_alaTIGR"/>
    <property type="match status" value="1"/>
</dbReference>
<dbReference type="Pfam" id="PF01820">
    <property type="entry name" value="Dala_Dala_lig_N"/>
    <property type="match status" value="1"/>
</dbReference>
<dbReference type="InterPro" id="IPR000291">
    <property type="entry name" value="D-Ala_lig_Van_CS"/>
</dbReference>
<evidence type="ECO:0000256" key="20">
    <source>
        <dbReference type="ARBA" id="ARBA00076288"/>
    </source>
</evidence>
<dbReference type="NCBIfam" id="NF002526">
    <property type="entry name" value="PRK01966.1-2"/>
    <property type="match status" value="1"/>
</dbReference>
<name>A0A4R2P3H8_9BACL</name>
<evidence type="ECO:0000256" key="19">
    <source>
        <dbReference type="ARBA" id="ARBA00068427"/>
    </source>
</evidence>
<comment type="caution">
    <text evidence="28">The sequence shown here is derived from an EMBL/GenBank/DDBJ whole genome shotgun (WGS) entry which is preliminary data.</text>
</comment>
<dbReference type="GO" id="GO:0005829">
    <property type="term" value="C:cytosol"/>
    <property type="evidence" value="ECO:0007669"/>
    <property type="project" value="TreeGrafter"/>
</dbReference>
<dbReference type="SUPFAM" id="SSF56059">
    <property type="entry name" value="Glutathione synthetase ATP-binding domain-like"/>
    <property type="match status" value="1"/>
</dbReference>
<feature type="binding site" evidence="24">
    <location>
        <begin position="188"/>
        <end position="189"/>
    </location>
    <ligand>
        <name>ATP</name>
        <dbReference type="ChEBI" id="CHEBI:30616"/>
    </ligand>
</feature>
<comment type="catalytic activity">
    <reaction evidence="17 22">
        <text>2 D-alanine + ATP = D-alanyl-D-alanine + ADP + phosphate + H(+)</text>
        <dbReference type="Rhea" id="RHEA:11224"/>
        <dbReference type="ChEBI" id="CHEBI:15378"/>
        <dbReference type="ChEBI" id="CHEBI:30616"/>
        <dbReference type="ChEBI" id="CHEBI:43474"/>
        <dbReference type="ChEBI" id="CHEBI:57416"/>
        <dbReference type="ChEBI" id="CHEBI:57822"/>
        <dbReference type="ChEBI" id="CHEBI:456216"/>
        <dbReference type="EC" id="6.3.2.4"/>
    </reaction>
</comment>
<dbReference type="PROSITE" id="PS50975">
    <property type="entry name" value="ATP_GRASP"/>
    <property type="match status" value="1"/>
</dbReference>
<dbReference type="PANTHER" id="PTHR23132:SF25">
    <property type="entry name" value="D-ALANINE--D-ALANINE LIGASE A"/>
    <property type="match status" value="1"/>
</dbReference>
<evidence type="ECO:0000256" key="14">
    <source>
        <dbReference type="ARBA" id="ARBA00022984"/>
    </source>
</evidence>
<evidence type="ECO:0000259" key="27">
    <source>
        <dbReference type="PROSITE" id="PS50975"/>
    </source>
</evidence>
<dbReference type="PIRSF" id="PIRSF039102">
    <property type="entry name" value="Ddl/VanB"/>
    <property type="match status" value="1"/>
</dbReference>
<dbReference type="Gene3D" id="3.30.1490.20">
    <property type="entry name" value="ATP-grasp fold, A domain"/>
    <property type="match status" value="1"/>
</dbReference>
<dbReference type="Proteomes" id="UP000295416">
    <property type="component" value="Unassembled WGS sequence"/>
</dbReference>
<evidence type="ECO:0000256" key="18">
    <source>
        <dbReference type="ARBA" id="ARBA00060592"/>
    </source>
</evidence>
<evidence type="ECO:0000256" key="7">
    <source>
        <dbReference type="ARBA" id="ARBA00022490"/>
    </source>
</evidence>
<dbReference type="AlphaFoldDB" id="A0A4R2P3H8"/>
<comment type="pathway">
    <text evidence="4 22">Cell wall biogenesis; peptidoglycan biosynthesis.</text>
</comment>
<dbReference type="PROSITE" id="PS00844">
    <property type="entry name" value="DALA_DALA_LIGASE_2"/>
    <property type="match status" value="1"/>
</dbReference>
<dbReference type="HAMAP" id="MF_00047">
    <property type="entry name" value="Dala_Dala_lig"/>
    <property type="match status" value="1"/>
</dbReference>
<dbReference type="EC" id="6.3.2.4" evidence="6 22"/>
<evidence type="ECO:0000256" key="12">
    <source>
        <dbReference type="ARBA" id="ARBA00022842"/>
    </source>
</evidence>
<evidence type="ECO:0000256" key="5">
    <source>
        <dbReference type="ARBA" id="ARBA00010871"/>
    </source>
</evidence>
<keyword evidence="16 22" id="KW-0961">Cell wall biogenesis/degradation</keyword>
<accession>A0A4R2P3H8</accession>
<organism evidence="28 29">
    <name type="scientific">Scopulibacillus darangshiensis</name>
    <dbReference type="NCBI Taxonomy" id="442528"/>
    <lineage>
        <taxon>Bacteria</taxon>
        <taxon>Bacillati</taxon>
        <taxon>Bacillota</taxon>
        <taxon>Bacilli</taxon>
        <taxon>Bacillales</taxon>
        <taxon>Sporolactobacillaceae</taxon>
        <taxon>Scopulibacillus</taxon>
    </lineage>
</organism>
<feature type="binding site" evidence="25">
    <location>
        <position position="312"/>
    </location>
    <ligand>
        <name>Mg(2+)</name>
        <dbReference type="ChEBI" id="CHEBI:18420"/>
        <label>1</label>
    </ligand>
</feature>
<keyword evidence="9 25" id="KW-0479">Metal-binding</keyword>
<dbReference type="InterPro" id="IPR016185">
    <property type="entry name" value="PreATP-grasp_dom_sf"/>
</dbReference>
<evidence type="ECO:0000256" key="15">
    <source>
        <dbReference type="ARBA" id="ARBA00023211"/>
    </source>
</evidence>
<evidence type="ECO:0000256" key="8">
    <source>
        <dbReference type="ARBA" id="ARBA00022598"/>
    </source>
</evidence>
<evidence type="ECO:0000256" key="13">
    <source>
        <dbReference type="ARBA" id="ARBA00022960"/>
    </source>
</evidence>
<keyword evidence="12 25" id="KW-0460">Magnesium</keyword>
<reference evidence="28 29" key="1">
    <citation type="submission" date="2019-03" db="EMBL/GenBank/DDBJ databases">
        <title>Genomic Encyclopedia of Type Strains, Phase IV (KMG-IV): sequencing the most valuable type-strain genomes for metagenomic binning, comparative biology and taxonomic classification.</title>
        <authorList>
            <person name="Goeker M."/>
        </authorList>
    </citation>
    <scope>NUCLEOTIDE SEQUENCE [LARGE SCALE GENOMIC DNA]</scope>
    <source>
        <strain evidence="28 29">DSM 19377</strain>
    </source>
</reference>
<evidence type="ECO:0000256" key="24">
    <source>
        <dbReference type="PIRSR" id="PIRSR039102-2"/>
    </source>
</evidence>
<evidence type="ECO:0000256" key="2">
    <source>
        <dbReference type="ARBA" id="ARBA00003921"/>
    </source>
</evidence>
<dbReference type="Pfam" id="PF07478">
    <property type="entry name" value="Dala_Dala_lig_C"/>
    <property type="match status" value="1"/>
</dbReference>
<feature type="binding site" evidence="24">
    <location>
        <position position="135"/>
    </location>
    <ligand>
        <name>ATP</name>
        <dbReference type="ChEBI" id="CHEBI:30616"/>
    </ligand>
</feature>
<evidence type="ECO:0000256" key="3">
    <source>
        <dbReference type="ARBA" id="ARBA00004496"/>
    </source>
</evidence>
<dbReference type="Gene3D" id="3.30.470.20">
    <property type="entry name" value="ATP-grasp fold, B domain"/>
    <property type="match status" value="1"/>
</dbReference>
<evidence type="ECO:0000256" key="17">
    <source>
        <dbReference type="ARBA" id="ARBA00047614"/>
    </source>
</evidence>
<keyword evidence="14 22" id="KW-0573">Peptidoglycan synthesis</keyword>
<dbReference type="GO" id="GO:0008360">
    <property type="term" value="P:regulation of cell shape"/>
    <property type="evidence" value="ECO:0007669"/>
    <property type="project" value="UniProtKB-KW"/>
</dbReference>
<evidence type="ECO:0000256" key="9">
    <source>
        <dbReference type="ARBA" id="ARBA00022723"/>
    </source>
</evidence>
<comment type="similarity">
    <text evidence="5 22">Belongs to the D-alanine--D-alanine ligase family.</text>
</comment>
<keyword evidence="15 25" id="KW-0464">Manganese</keyword>
<dbReference type="OrthoDB" id="9813261at2"/>
<feature type="domain" description="ATP-grasp" evidence="27">
    <location>
        <begin position="139"/>
        <end position="345"/>
    </location>
</feature>
<evidence type="ECO:0000313" key="29">
    <source>
        <dbReference type="Proteomes" id="UP000295416"/>
    </source>
</evidence>
<feature type="binding site" evidence="25">
    <location>
        <position position="298"/>
    </location>
    <ligand>
        <name>Mg(2+)</name>
        <dbReference type="ChEBI" id="CHEBI:18420"/>
        <label>1</label>
    </ligand>
</feature>
<keyword evidence="11 26" id="KW-0067">ATP-binding</keyword>
<evidence type="ECO:0000256" key="26">
    <source>
        <dbReference type="PROSITE-ProRule" id="PRU00409"/>
    </source>
</evidence>
<dbReference type="InterPro" id="IPR011127">
    <property type="entry name" value="Dala_Dala_lig_N"/>
</dbReference>
<dbReference type="FunFam" id="3.30.470.20:FF:000008">
    <property type="entry name" value="D-alanine--D-alanine ligase"/>
    <property type="match status" value="1"/>
</dbReference>
<evidence type="ECO:0000256" key="4">
    <source>
        <dbReference type="ARBA" id="ARBA00004752"/>
    </source>
</evidence>
<keyword evidence="29" id="KW-1185">Reference proteome</keyword>
<evidence type="ECO:0000256" key="16">
    <source>
        <dbReference type="ARBA" id="ARBA00023316"/>
    </source>
</evidence>
<dbReference type="EMBL" id="SLXK01000011">
    <property type="protein sequence ID" value="TCP29232.1"/>
    <property type="molecule type" value="Genomic_DNA"/>
</dbReference>
<dbReference type="GO" id="GO:0008716">
    <property type="term" value="F:D-alanine-D-alanine ligase activity"/>
    <property type="evidence" value="ECO:0007669"/>
    <property type="project" value="UniProtKB-UniRule"/>
</dbReference>
<dbReference type="InterPro" id="IPR013815">
    <property type="entry name" value="ATP_grasp_subdomain_1"/>
</dbReference>
<evidence type="ECO:0000256" key="23">
    <source>
        <dbReference type="PIRSR" id="PIRSR039102-1"/>
    </source>
</evidence>
<evidence type="ECO:0000256" key="22">
    <source>
        <dbReference type="HAMAP-Rule" id="MF_00047"/>
    </source>
</evidence>
<dbReference type="GO" id="GO:0009252">
    <property type="term" value="P:peptidoglycan biosynthetic process"/>
    <property type="evidence" value="ECO:0007669"/>
    <property type="project" value="UniProtKB-UniRule"/>
</dbReference>
<feature type="binding site" evidence="25">
    <location>
        <position position="314"/>
    </location>
    <ligand>
        <name>Mg(2+)</name>
        <dbReference type="ChEBI" id="CHEBI:18420"/>
        <label>2</label>
    </ligand>
</feature>
<dbReference type="InterPro" id="IPR011761">
    <property type="entry name" value="ATP-grasp"/>
</dbReference>
<keyword evidence="8 22" id="KW-0436">Ligase</keyword>
<gene>
    <name evidence="22" type="primary">ddl</name>
    <name evidence="28" type="ORF">EV207_11132</name>
</gene>
<keyword evidence="10 24" id="KW-0547">Nucleotide-binding</keyword>
<proteinExistence type="inferred from homology"/>
<dbReference type="GO" id="GO:0005524">
    <property type="term" value="F:ATP binding"/>
    <property type="evidence" value="ECO:0007669"/>
    <property type="project" value="UniProtKB-UniRule"/>
</dbReference>
<feature type="active site" evidence="23">
    <location>
        <position position="323"/>
    </location>
</feature>
<dbReference type="Gene3D" id="3.40.50.20">
    <property type="match status" value="1"/>
</dbReference>
<comment type="cofactor">
    <cofactor evidence="1">
        <name>Mn(2+)</name>
        <dbReference type="ChEBI" id="CHEBI:29035"/>
    </cofactor>
</comment>
<dbReference type="FunFam" id="3.30.1490.20:FF:000007">
    <property type="entry name" value="D-alanine--D-alanine ligase"/>
    <property type="match status" value="1"/>
</dbReference>
<comment type="cofactor">
    <cofactor evidence="25">
        <name>Mg(2+)</name>
        <dbReference type="ChEBI" id="CHEBI:18420"/>
    </cofactor>
    <cofactor evidence="25">
        <name>Mn(2+)</name>
        <dbReference type="ChEBI" id="CHEBI:29035"/>
    </cofactor>
    <text evidence="25">Binds 2 magnesium or manganese ions per subunit.</text>
</comment>
<evidence type="ECO:0000256" key="10">
    <source>
        <dbReference type="ARBA" id="ARBA00022741"/>
    </source>
</evidence>
<dbReference type="UniPathway" id="UPA00219"/>
<dbReference type="InterPro" id="IPR005905">
    <property type="entry name" value="D_ala_D_ala"/>
</dbReference>
<dbReference type="GO" id="GO:0046872">
    <property type="term" value="F:metal ion binding"/>
    <property type="evidence" value="ECO:0007669"/>
    <property type="project" value="UniProtKB-KW"/>
</dbReference>
<comment type="subcellular location">
    <subcellularLocation>
        <location evidence="3 22">Cytoplasm</location>
    </subcellularLocation>
</comment>
<dbReference type="RefSeq" id="WP_132745889.1">
    <property type="nucleotide sequence ID" value="NZ_SLXK01000011.1"/>
</dbReference>
<keyword evidence="13 22" id="KW-0133">Cell shape</keyword>
<feature type="active site" evidence="23">
    <location>
        <position position="16"/>
    </location>
</feature>
<feature type="binding site" evidence="24">
    <location>
        <begin position="311"/>
        <end position="312"/>
    </location>
    <ligand>
        <name>ATP</name>
        <dbReference type="ChEBI" id="CHEBI:30616"/>
    </ligand>
</feature>
<protein>
    <recommendedName>
        <fullName evidence="19 22">D-alanine--D-alanine ligase</fullName>
        <ecNumber evidence="6 22">6.3.2.4</ecNumber>
    </recommendedName>
    <alternativeName>
        <fullName evidence="21 22">D-Ala-D-Ala ligase</fullName>
    </alternativeName>
    <alternativeName>
        <fullName evidence="20 22">D-alanylalanine synthetase</fullName>
    </alternativeName>
</protein>
<comment type="function">
    <text evidence="2 22">Cell wall formation.</text>
</comment>
<comment type="pathway">
    <text evidence="18">Glycan biosynthesis.</text>
</comment>
<evidence type="ECO:0000256" key="21">
    <source>
        <dbReference type="ARBA" id="ARBA00077154"/>
    </source>
</evidence>
<evidence type="ECO:0000256" key="11">
    <source>
        <dbReference type="ARBA" id="ARBA00022840"/>
    </source>
</evidence>
<feature type="binding site" evidence="24">
    <location>
        <begin position="180"/>
        <end position="182"/>
    </location>
    <ligand>
        <name>ATP</name>
        <dbReference type="ChEBI" id="CHEBI:30616"/>
    </ligand>
</feature>
<evidence type="ECO:0000313" key="28">
    <source>
        <dbReference type="EMBL" id="TCP29232.1"/>
    </source>
</evidence>
<feature type="binding site" evidence="24">
    <location>
        <begin position="218"/>
        <end position="225"/>
    </location>
    <ligand>
        <name>ATP</name>
        <dbReference type="ChEBI" id="CHEBI:30616"/>
    </ligand>
</feature>